<sequence length="61" mass="6597">MSTVLTTIPDEVALESWSSNRGKCNKRLKEEEGPGPAASLPDKHPLLLGDQGHTPCKDEVL</sequence>
<feature type="region of interest" description="Disordered" evidence="1">
    <location>
        <begin position="19"/>
        <end position="61"/>
    </location>
</feature>
<dbReference type="EMBL" id="OB717108">
    <property type="protein sequence ID" value="CAD7239152.1"/>
    <property type="molecule type" value="Genomic_DNA"/>
</dbReference>
<reference evidence="2" key="1">
    <citation type="submission" date="2020-11" db="EMBL/GenBank/DDBJ databases">
        <authorList>
            <person name="Tran Van P."/>
        </authorList>
    </citation>
    <scope>NUCLEOTIDE SEQUENCE</scope>
</reference>
<evidence type="ECO:0000313" key="2">
    <source>
        <dbReference type="EMBL" id="CAD7239152.1"/>
    </source>
</evidence>
<accession>A0A7R8X3K7</accession>
<name>A0A7R8X3K7_9CRUS</name>
<protein>
    <submittedName>
        <fullName evidence="2">Uncharacterized protein</fullName>
    </submittedName>
</protein>
<gene>
    <name evidence="2" type="ORF">CTOB1V02_LOCUS16967</name>
</gene>
<proteinExistence type="predicted"/>
<organism evidence="2">
    <name type="scientific">Cyprideis torosa</name>
    <dbReference type="NCBI Taxonomy" id="163714"/>
    <lineage>
        <taxon>Eukaryota</taxon>
        <taxon>Metazoa</taxon>
        <taxon>Ecdysozoa</taxon>
        <taxon>Arthropoda</taxon>
        <taxon>Crustacea</taxon>
        <taxon>Oligostraca</taxon>
        <taxon>Ostracoda</taxon>
        <taxon>Podocopa</taxon>
        <taxon>Podocopida</taxon>
        <taxon>Cytherocopina</taxon>
        <taxon>Cytheroidea</taxon>
        <taxon>Cytherideidae</taxon>
        <taxon>Cyprideis</taxon>
    </lineage>
</organism>
<evidence type="ECO:0000256" key="1">
    <source>
        <dbReference type="SAM" id="MobiDB-lite"/>
    </source>
</evidence>
<dbReference type="AlphaFoldDB" id="A0A7R8X3K7"/>